<dbReference type="GO" id="GO:0035973">
    <property type="term" value="P:aggrephagy"/>
    <property type="evidence" value="ECO:0007669"/>
    <property type="project" value="TreeGrafter"/>
</dbReference>
<evidence type="ECO:0000256" key="5">
    <source>
        <dbReference type="ARBA" id="ARBA00022670"/>
    </source>
</evidence>
<dbReference type="GO" id="GO:0016485">
    <property type="term" value="P:protein processing"/>
    <property type="evidence" value="ECO:0007669"/>
    <property type="project" value="TreeGrafter"/>
</dbReference>
<dbReference type="EC" id="3.4.22.-" evidence="11"/>
<dbReference type="InterPro" id="IPR038765">
    <property type="entry name" value="Papain-like_cys_pep_sf"/>
</dbReference>
<dbReference type="STRING" id="2163413.A0A4V1AER7"/>
<evidence type="ECO:0000256" key="8">
    <source>
        <dbReference type="ARBA" id="ARBA00022927"/>
    </source>
</evidence>
<evidence type="ECO:0000313" key="14">
    <source>
        <dbReference type="Proteomes" id="UP000292447"/>
    </source>
</evidence>
<comment type="similarity">
    <text evidence="2 11">Belongs to the peptidase C54 family.</text>
</comment>
<name>A0A4V1AER7_9ASCO</name>
<comment type="subcellular location">
    <subcellularLocation>
        <location evidence="11">Nucleus</location>
    </subcellularLocation>
    <subcellularLocation>
        <location evidence="11">Cytoplasm</location>
    </subcellularLocation>
    <subcellularLocation>
        <location evidence="1">Preautophagosomal structure</location>
    </subcellularLocation>
</comment>
<evidence type="ECO:0000259" key="12">
    <source>
        <dbReference type="Pfam" id="PF03416"/>
    </source>
</evidence>
<keyword evidence="6 11" id="KW-0378">Hydrolase</keyword>
<reference evidence="14" key="1">
    <citation type="submission" date="2019-03" db="EMBL/GenBank/DDBJ databases">
        <title>Snf2 controls pulcherriminic acid biosynthesis and connects pigmentation and antifungal activity of the yeast Metschnikowia pulcherrima.</title>
        <authorList>
            <person name="Gore-Lloyd D."/>
            <person name="Sumann I."/>
            <person name="Brachmann A.O."/>
            <person name="Schneeberger K."/>
            <person name="Ortiz-Merino R.A."/>
            <person name="Moreno-Beltran M."/>
            <person name="Schlaefli M."/>
            <person name="Kirner P."/>
            <person name="Santos Kron A."/>
            <person name="Wolfe K.H."/>
            <person name="Piel J."/>
            <person name="Ahrens C.H."/>
            <person name="Henk D."/>
            <person name="Freimoser F.M."/>
        </authorList>
    </citation>
    <scope>NUCLEOTIDE SEQUENCE [LARGE SCALE GENOMIC DNA]</scope>
    <source>
        <strain evidence="14">APC 1.2</strain>
    </source>
</reference>
<dbReference type="GO" id="GO:0005634">
    <property type="term" value="C:nucleus"/>
    <property type="evidence" value="ECO:0007669"/>
    <property type="project" value="UniProtKB-SubCell"/>
</dbReference>
<dbReference type="PANTHER" id="PTHR22624">
    <property type="entry name" value="CYSTEINE PROTEASE ATG4"/>
    <property type="match status" value="1"/>
</dbReference>
<keyword evidence="5 11" id="KW-0645">Protease</keyword>
<comment type="catalytic activity">
    <reaction evidence="10">
        <text>[protein]-C-terminal L-amino acid-glycyl-phosphatidylethanolamide + H2O = [protein]-C-terminal L-amino acid-glycine + a 1,2-diacyl-sn-glycero-3-phosphoethanolamine</text>
        <dbReference type="Rhea" id="RHEA:67548"/>
        <dbReference type="Rhea" id="RHEA-COMP:17323"/>
        <dbReference type="Rhea" id="RHEA-COMP:17324"/>
        <dbReference type="ChEBI" id="CHEBI:15377"/>
        <dbReference type="ChEBI" id="CHEBI:64612"/>
        <dbReference type="ChEBI" id="CHEBI:172940"/>
        <dbReference type="ChEBI" id="CHEBI:172941"/>
    </reaction>
    <physiologicalReaction direction="left-to-right" evidence="10">
        <dbReference type="Rhea" id="RHEA:67549"/>
    </physiologicalReaction>
</comment>
<evidence type="ECO:0000256" key="2">
    <source>
        <dbReference type="ARBA" id="ARBA00010958"/>
    </source>
</evidence>
<gene>
    <name evidence="13" type="primary">MPUL0E03940</name>
    <name evidence="13" type="ORF">METSCH_E03940</name>
</gene>
<evidence type="ECO:0000256" key="10">
    <source>
        <dbReference type="ARBA" id="ARBA00029362"/>
    </source>
</evidence>
<dbReference type="InterPro" id="IPR046792">
    <property type="entry name" value="Peptidase_C54_cat"/>
</dbReference>
<dbReference type="EMBL" id="CP034460">
    <property type="protein sequence ID" value="QBM90153.1"/>
    <property type="molecule type" value="Genomic_DNA"/>
</dbReference>
<keyword evidence="9" id="KW-0072">Autophagy</keyword>
<evidence type="ECO:0000256" key="3">
    <source>
        <dbReference type="ARBA" id="ARBA00022448"/>
    </source>
</evidence>
<keyword evidence="3" id="KW-0813">Transport</keyword>
<keyword evidence="4 11" id="KW-0963">Cytoplasm</keyword>
<sequence>MSSDTPEEAPASALETQLLQLQTTFTQLWQKLKMPEPPAPENVVVCGTLYLGESLTSDTLANAIQSRVWFTYRSGFQPIARAENGPGPLAFLGPMLFNAIPNTTVAGVLDNHHFTTDVGWGCMIRTSQSLLANALQAATFGRDRVYAGPDPRLDALVALFADEYTAPFSIHNFIQVALELPLQVKPGEWFGPSAALLSIKRLCDRCAPSETPGFHVLISESCDLYDTEVEAHFARSSQPMLVLFPVRLGIDNVNAYYHSSLFQLLSLKQCVGIAGGKPSSSYYFFGFQDSELLYLDPHNLQAVSTDMETYHTTRCRSLPISALDPSMLIGLALHDLSDYSDLRALLGTTNKIVHFHKEPKRRKSAGDEDYVKVSMPELEGELIDDFVNISDQISDTEAGPEDAEPIVVEPSTELSVDASISKYDIVGHNDVV</sequence>
<dbReference type="InterPro" id="IPR005078">
    <property type="entry name" value="Peptidase_C54"/>
</dbReference>
<dbReference type="GO" id="GO:0000407">
    <property type="term" value="C:phagophore assembly site"/>
    <property type="evidence" value="ECO:0007669"/>
    <property type="project" value="UniProtKB-SubCell"/>
</dbReference>
<dbReference type="GO" id="GO:0015031">
    <property type="term" value="P:protein transport"/>
    <property type="evidence" value="ECO:0007669"/>
    <property type="project" value="UniProtKB-KW"/>
</dbReference>
<evidence type="ECO:0000256" key="7">
    <source>
        <dbReference type="ARBA" id="ARBA00022807"/>
    </source>
</evidence>
<evidence type="ECO:0000313" key="13">
    <source>
        <dbReference type="EMBL" id="QBM90153.1"/>
    </source>
</evidence>
<evidence type="ECO:0000256" key="1">
    <source>
        <dbReference type="ARBA" id="ARBA00004329"/>
    </source>
</evidence>
<dbReference type="GO" id="GO:0000045">
    <property type="term" value="P:autophagosome assembly"/>
    <property type="evidence" value="ECO:0007669"/>
    <property type="project" value="TreeGrafter"/>
</dbReference>
<dbReference type="GO" id="GO:0019786">
    <property type="term" value="F:protein-phosphatidylethanolamide deconjugating activity"/>
    <property type="evidence" value="ECO:0007669"/>
    <property type="project" value="InterPro"/>
</dbReference>
<keyword evidence="11" id="KW-0539">Nucleus</keyword>
<feature type="domain" description="Peptidase C54 catalytic" evidence="12">
    <location>
        <begin position="60"/>
        <end position="342"/>
    </location>
</feature>
<keyword evidence="8" id="KW-0653">Protein transport</keyword>
<evidence type="ECO:0000256" key="6">
    <source>
        <dbReference type="ARBA" id="ARBA00022801"/>
    </source>
</evidence>
<dbReference type="GO" id="GO:0004197">
    <property type="term" value="F:cysteine-type endopeptidase activity"/>
    <property type="evidence" value="ECO:0007669"/>
    <property type="project" value="TreeGrafter"/>
</dbReference>
<organism evidence="13 14">
    <name type="scientific">Metschnikowia aff. pulcherrima</name>
    <dbReference type="NCBI Taxonomy" id="2163413"/>
    <lineage>
        <taxon>Eukaryota</taxon>
        <taxon>Fungi</taxon>
        <taxon>Dikarya</taxon>
        <taxon>Ascomycota</taxon>
        <taxon>Saccharomycotina</taxon>
        <taxon>Pichiomycetes</taxon>
        <taxon>Metschnikowiaceae</taxon>
        <taxon>Metschnikowia</taxon>
    </lineage>
</organism>
<proteinExistence type="inferred from homology"/>
<dbReference type="AlphaFoldDB" id="A0A4V1AER7"/>
<dbReference type="SUPFAM" id="SSF54001">
    <property type="entry name" value="Cysteine proteinases"/>
    <property type="match status" value="1"/>
</dbReference>
<accession>A0A4V1AER7</accession>
<dbReference type="GO" id="GO:0000423">
    <property type="term" value="P:mitophagy"/>
    <property type="evidence" value="ECO:0007669"/>
    <property type="project" value="TreeGrafter"/>
</dbReference>
<dbReference type="Pfam" id="PF03416">
    <property type="entry name" value="Peptidase_C54"/>
    <property type="match status" value="1"/>
</dbReference>
<dbReference type="Proteomes" id="UP000292447">
    <property type="component" value="Chromosome V"/>
</dbReference>
<dbReference type="PANTHER" id="PTHR22624:SF49">
    <property type="entry name" value="CYSTEINE PROTEASE"/>
    <property type="match status" value="1"/>
</dbReference>
<keyword evidence="14" id="KW-1185">Reference proteome</keyword>
<comment type="function">
    <text evidence="11">Required for selective autophagic degradation of the nucleus (nucleophagy) as well as for mitophagy which contributes to regulate mitochondrial quantity and quality by eliminating the mitochondria to a basal level to fulfill cellular energy requirements and preventing excess ROS production.</text>
</comment>
<evidence type="ECO:0000256" key="9">
    <source>
        <dbReference type="ARBA" id="ARBA00023006"/>
    </source>
</evidence>
<dbReference type="GO" id="GO:0034727">
    <property type="term" value="P:piecemeal microautophagy of the nucleus"/>
    <property type="evidence" value="ECO:0007669"/>
    <property type="project" value="TreeGrafter"/>
</dbReference>
<keyword evidence="7" id="KW-0788">Thiol protease</keyword>
<evidence type="ECO:0000256" key="4">
    <source>
        <dbReference type="ARBA" id="ARBA00022490"/>
    </source>
</evidence>
<evidence type="ECO:0000256" key="11">
    <source>
        <dbReference type="RuleBase" id="RU363115"/>
    </source>
</evidence>
<protein>
    <recommendedName>
        <fullName evidence="11">Cysteine protease</fullName>
        <ecNumber evidence="11">3.4.22.-</ecNumber>
    </recommendedName>
</protein>